<dbReference type="Proteomes" id="UP000656077">
    <property type="component" value="Unassembled WGS sequence"/>
</dbReference>
<dbReference type="EMBL" id="WSRQ01000005">
    <property type="protein sequence ID" value="MVX62868.1"/>
    <property type="molecule type" value="Genomic_DNA"/>
</dbReference>
<gene>
    <name evidence="3" type="ORF">GKZ28_04015</name>
</gene>
<keyword evidence="2" id="KW-0548">Nucleotidyltransferase</keyword>
<dbReference type="GO" id="GO:0016779">
    <property type="term" value="F:nucleotidyltransferase activity"/>
    <property type="evidence" value="ECO:0007669"/>
    <property type="project" value="UniProtKB-KW"/>
</dbReference>
<dbReference type="Gene3D" id="3.90.550.10">
    <property type="entry name" value="Spore Coat Polysaccharide Biosynthesis Protein SpsA, Chain A"/>
    <property type="match status" value="1"/>
</dbReference>
<dbReference type="PIRSF" id="PIRSF028162">
    <property type="entry name" value="BcbE_prd"/>
    <property type="match status" value="1"/>
</dbReference>
<protein>
    <submittedName>
        <fullName evidence="3">Uncharacterized protein</fullName>
    </submittedName>
</protein>
<dbReference type="RefSeq" id="WP_160358146.1">
    <property type="nucleotide sequence ID" value="NZ_WSRQ01000005.1"/>
</dbReference>
<dbReference type="CDD" id="cd04183">
    <property type="entry name" value="GT2_BcE_like"/>
    <property type="match status" value="1"/>
</dbReference>
<dbReference type="SUPFAM" id="SSF53448">
    <property type="entry name" value="Nucleotide-diphospho-sugar transferases"/>
    <property type="match status" value="1"/>
</dbReference>
<evidence type="ECO:0000256" key="1">
    <source>
        <dbReference type="ARBA" id="ARBA00022679"/>
    </source>
</evidence>
<dbReference type="PANTHER" id="PTHR43584">
    <property type="entry name" value="NUCLEOTIDYL TRANSFERASE"/>
    <property type="match status" value="1"/>
</dbReference>
<keyword evidence="1" id="KW-0808">Transferase</keyword>
<accession>A0A964RJM8</accession>
<evidence type="ECO:0000313" key="3">
    <source>
        <dbReference type="EMBL" id="MVX62868.1"/>
    </source>
</evidence>
<dbReference type="InterPro" id="IPR016873">
    <property type="entry name" value="Caps_polysacc_synth_BcbE_prd"/>
</dbReference>
<evidence type="ECO:0000256" key="2">
    <source>
        <dbReference type="ARBA" id="ARBA00022695"/>
    </source>
</evidence>
<organism evidence="3 4">
    <name type="scientific">Clostridium chromiireducens</name>
    <dbReference type="NCBI Taxonomy" id="225345"/>
    <lineage>
        <taxon>Bacteria</taxon>
        <taxon>Bacillati</taxon>
        <taxon>Bacillota</taxon>
        <taxon>Clostridia</taxon>
        <taxon>Eubacteriales</taxon>
        <taxon>Clostridiaceae</taxon>
        <taxon>Clostridium</taxon>
    </lineage>
</organism>
<dbReference type="InterPro" id="IPR029044">
    <property type="entry name" value="Nucleotide-diphossugar_trans"/>
</dbReference>
<comment type="caution">
    <text evidence="3">The sequence shown here is derived from an EMBL/GenBank/DDBJ whole genome shotgun (WGS) entry which is preliminary data.</text>
</comment>
<evidence type="ECO:0000313" key="4">
    <source>
        <dbReference type="Proteomes" id="UP000656077"/>
    </source>
</evidence>
<dbReference type="AlphaFoldDB" id="A0A964RJM8"/>
<name>A0A964RJM8_9CLOT</name>
<dbReference type="InterPro" id="IPR050065">
    <property type="entry name" value="GlmU-like"/>
</dbReference>
<proteinExistence type="predicted"/>
<dbReference type="PANTHER" id="PTHR43584:SF8">
    <property type="entry name" value="N-ACETYLMURAMATE ALPHA-1-PHOSPHATE URIDYLYLTRANSFERASE"/>
    <property type="match status" value="1"/>
</dbReference>
<sequence>MKNMDIVITMAGLGSRFRKAGYNVPKYMIKVNGRTLLEWSMISLKGFEDIANQYIFIVMKDEVEDVEVFISSKCNDLGVRHYKIIVIDYLTDGQATTAMLAAEYWNKDNALLVYNIDTYIEENEMSSSQLQGDGFIPCFNGEGNHWSFVKVDKSGRAVEVREKEKISDNCTLGAYYFKSCSLYKKLYREYYSKNENLVNGEKYIAPLYNYLIQQGGEVYISSVNIDKVHVLGTPDELKDFIND</sequence>
<reference evidence="3" key="1">
    <citation type="submission" date="2019-12" db="EMBL/GenBank/DDBJ databases">
        <title>Microbes associate with the intestines of laboratory mice.</title>
        <authorList>
            <person name="Navarre W."/>
            <person name="Wong E."/>
        </authorList>
    </citation>
    <scope>NUCLEOTIDE SEQUENCE</scope>
    <source>
        <strain evidence="3">NM79_F5</strain>
    </source>
</reference>